<feature type="compositionally biased region" description="Basic residues" evidence="1">
    <location>
        <begin position="121"/>
        <end position="132"/>
    </location>
</feature>
<feature type="region of interest" description="Disordered" evidence="1">
    <location>
        <begin position="241"/>
        <end position="262"/>
    </location>
</feature>
<feature type="compositionally biased region" description="Low complexity" evidence="1">
    <location>
        <begin position="84"/>
        <end position="95"/>
    </location>
</feature>
<dbReference type="EMBL" id="QGKV02000759">
    <property type="protein sequence ID" value="KAF3566691.1"/>
    <property type="molecule type" value="Genomic_DNA"/>
</dbReference>
<proteinExistence type="predicted"/>
<accession>A0ABQ7D373</accession>
<evidence type="ECO:0000313" key="2">
    <source>
        <dbReference type="EMBL" id="KAF3566691.1"/>
    </source>
</evidence>
<organism evidence="2 3">
    <name type="scientific">Brassica cretica</name>
    <name type="common">Mustard</name>
    <dbReference type="NCBI Taxonomy" id="69181"/>
    <lineage>
        <taxon>Eukaryota</taxon>
        <taxon>Viridiplantae</taxon>
        <taxon>Streptophyta</taxon>
        <taxon>Embryophyta</taxon>
        <taxon>Tracheophyta</taxon>
        <taxon>Spermatophyta</taxon>
        <taxon>Magnoliopsida</taxon>
        <taxon>eudicotyledons</taxon>
        <taxon>Gunneridae</taxon>
        <taxon>Pentapetalae</taxon>
        <taxon>rosids</taxon>
        <taxon>malvids</taxon>
        <taxon>Brassicales</taxon>
        <taxon>Brassicaceae</taxon>
        <taxon>Brassiceae</taxon>
        <taxon>Brassica</taxon>
    </lineage>
</organism>
<name>A0ABQ7D373_BRACR</name>
<keyword evidence="3" id="KW-1185">Reference proteome</keyword>
<protein>
    <submittedName>
        <fullName evidence="2">Uncharacterized protein</fullName>
    </submittedName>
</protein>
<comment type="caution">
    <text evidence="2">The sequence shown here is derived from an EMBL/GenBank/DDBJ whole genome shotgun (WGS) entry which is preliminary data.</text>
</comment>
<sequence length="262" mass="28460">MAMLYIAHADPTERLARIELVKQGIVENLASSSVHLTRITKELDKGKGHVFSYTELMESQHCNKHLQIVAPLPFRADINEEASESSGSMSSASYAPINPSGFQLGPSTEGRVTGSVGATKTQRRRPHAWKRRNAGKDLKRGPVLSEPVCGPPGFPVLFPELSGEDRKMAMLYIAHADPTERLARIECVKHGIVENLASSSVHLTRITKELDKGKGHVFSYTELKHLQIAAPLPFRADINEEASESSGSMSSASSAPINPSGL</sequence>
<dbReference type="Proteomes" id="UP000266723">
    <property type="component" value="Unassembled WGS sequence"/>
</dbReference>
<reference evidence="2 3" key="1">
    <citation type="journal article" date="2020" name="BMC Genomics">
        <title>Intraspecific diversification of the crop wild relative Brassica cretica Lam. using demographic model selection.</title>
        <authorList>
            <person name="Kioukis A."/>
            <person name="Michalopoulou V.A."/>
            <person name="Briers L."/>
            <person name="Pirintsos S."/>
            <person name="Studholme D.J."/>
            <person name="Pavlidis P."/>
            <person name="Sarris P.F."/>
        </authorList>
    </citation>
    <scope>NUCLEOTIDE SEQUENCE [LARGE SCALE GENOMIC DNA]</scope>
    <source>
        <strain evidence="3">cv. PFS-1207/04</strain>
    </source>
</reference>
<evidence type="ECO:0000256" key="1">
    <source>
        <dbReference type="SAM" id="MobiDB-lite"/>
    </source>
</evidence>
<feature type="compositionally biased region" description="Low complexity" evidence="1">
    <location>
        <begin position="244"/>
        <end position="255"/>
    </location>
</feature>
<evidence type="ECO:0000313" key="3">
    <source>
        <dbReference type="Proteomes" id="UP000266723"/>
    </source>
</evidence>
<gene>
    <name evidence="2" type="ORF">DY000_02017938</name>
</gene>
<feature type="region of interest" description="Disordered" evidence="1">
    <location>
        <begin position="81"/>
        <end position="132"/>
    </location>
</feature>